<reference evidence="1 2" key="1">
    <citation type="journal article" date="2014" name="Genome Biol. Evol.">
        <title>The genome of the myxosporean Thelohanellus kitauei shows adaptations to nutrient acquisition within its fish host.</title>
        <authorList>
            <person name="Yang Y."/>
            <person name="Xiong J."/>
            <person name="Zhou Z."/>
            <person name="Huo F."/>
            <person name="Miao W."/>
            <person name="Ran C."/>
            <person name="Liu Y."/>
            <person name="Zhang J."/>
            <person name="Feng J."/>
            <person name="Wang M."/>
            <person name="Wang M."/>
            <person name="Wang L."/>
            <person name="Yao B."/>
        </authorList>
    </citation>
    <scope>NUCLEOTIDE SEQUENCE [LARGE SCALE GENOMIC DNA]</scope>
    <source>
        <strain evidence="1">Wuqing</strain>
    </source>
</reference>
<sequence length="99" mass="11953">MKNQIDFVSNDFVVYECLAEFWCYMRFVIRLITIPTNHMVIVCNIVLDMYSKLLNPKEFHRFYSMILAFIDLGFFDLKDYLIFRCQIDEIAVKSPKMYI</sequence>
<protein>
    <submittedName>
        <fullName evidence="1">Uncharacterized protein</fullName>
    </submittedName>
</protein>
<name>A0A0C2J4Q1_THEKT</name>
<gene>
    <name evidence="1" type="ORF">RF11_14665</name>
</gene>
<keyword evidence="2" id="KW-1185">Reference proteome</keyword>
<dbReference type="Proteomes" id="UP000031668">
    <property type="component" value="Unassembled WGS sequence"/>
</dbReference>
<comment type="caution">
    <text evidence="1">The sequence shown here is derived from an EMBL/GenBank/DDBJ whole genome shotgun (WGS) entry which is preliminary data.</text>
</comment>
<evidence type="ECO:0000313" key="1">
    <source>
        <dbReference type="EMBL" id="KII64038.1"/>
    </source>
</evidence>
<evidence type="ECO:0000313" key="2">
    <source>
        <dbReference type="Proteomes" id="UP000031668"/>
    </source>
</evidence>
<dbReference type="AlphaFoldDB" id="A0A0C2J4Q1"/>
<organism evidence="1 2">
    <name type="scientific">Thelohanellus kitauei</name>
    <name type="common">Myxosporean</name>
    <dbReference type="NCBI Taxonomy" id="669202"/>
    <lineage>
        <taxon>Eukaryota</taxon>
        <taxon>Metazoa</taxon>
        <taxon>Cnidaria</taxon>
        <taxon>Myxozoa</taxon>
        <taxon>Myxosporea</taxon>
        <taxon>Bivalvulida</taxon>
        <taxon>Platysporina</taxon>
        <taxon>Myxobolidae</taxon>
        <taxon>Thelohanellus</taxon>
    </lineage>
</organism>
<proteinExistence type="predicted"/>
<accession>A0A0C2J4Q1</accession>
<dbReference type="EMBL" id="JWZT01004474">
    <property type="protein sequence ID" value="KII64038.1"/>
    <property type="molecule type" value="Genomic_DNA"/>
</dbReference>